<keyword evidence="3 5" id="KW-1133">Transmembrane helix</keyword>
<dbReference type="RefSeq" id="WP_087142308.1">
    <property type="nucleotide sequence ID" value="NZ_FUKI01000030.1"/>
</dbReference>
<sequence>MHTPLPTELYWLTLTIIMTALMWIPYIVNRLIEDSPWPALMNPQPDLKPKAQWAERLMRAHANAVENLVIFAPLVLTLQMIGNSTTLTASACMLYFFARISHVLLYTFGVPFFRTVAFFIGFLCQMTLGLSIVGAI</sequence>
<reference evidence="7" key="1">
    <citation type="submission" date="2017-02" db="EMBL/GenBank/DDBJ databases">
        <authorList>
            <person name="Daims H."/>
        </authorList>
    </citation>
    <scope>NUCLEOTIDE SEQUENCE [LARGE SCALE GENOMIC DNA]</scope>
</reference>
<keyword evidence="4 5" id="KW-0472">Membrane</keyword>
<protein>
    <recommendedName>
        <fullName evidence="8">MAPEG family protein</fullName>
    </recommendedName>
</protein>
<keyword evidence="2 5" id="KW-0812">Transmembrane</keyword>
<feature type="transmembrane region" description="Helical" evidence="5">
    <location>
        <begin position="9"/>
        <end position="28"/>
    </location>
</feature>
<dbReference type="AlphaFoldDB" id="A0A1R4H0X8"/>
<evidence type="ECO:0008006" key="8">
    <source>
        <dbReference type="Google" id="ProtNLM"/>
    </source>
</evidence>
<dbReference type="SUPFAM" id="SSF161084">
    <property type="entry name" value="MAPEG domain-like"/>
    <property type="match status" value="1"/>
</dbReference>
<evidence type="ECO:0000256" key="1">
    <source>
        <dbReference type="ARBA" id="ARBA00004370"/>
    </source>
</evidence>
<organism evidence="6 7">
    <name type="scientific">Crenothrix polyspora</name>
    <dbReference type="NCBI Taxonomy" id="360316"/>
    <lineage>
        <taxon>Bacteria</taxon>
        <taxon>Pseudomonadati</taxon>
        <taxon>Pseudomonadota</taxon>
        <taxon>Gammaproteobacteria</taxon>
        <taxon>Methylococcales</taxon>
        <taxon>Crenotrichaceae</taxon>
        <taxon>Crenothrix</taxon>
    </lineage>
</organism>
<dbReference type="Pfam" id="PF01124">
    <property type="entry name" value="MAPEG"/>
    <property type="match status" value="1"/>
</dbReference>
<dbReference type="Gene3D" id="1.20.120.550">
    <property type="entry name" value="Membrane associated eicosanoid/glutathione metabolism-like domain"/>
    <property type="match status" value="1"/>
</dbReference>
<evidence type="ECO:0000256" key="2">
    <source>
        <dbReference type="ARBA" id="ARBA00022692"/>
    </source>
</evidence>
<dbReference type="OrthoDB" id="343936at2"/>
<evidence type="ECO:0000313" key="7">
    <source>
        <dbReference type="Proteomes" id="UP000195667"/>
    </source>
</evidence>
<evidence type="ECO:0000313" key="6">
    <source>
        <dbReference type="EMBL" id="SJM89878.1"/>
    </source>
</evidence>
<evidence type="ECO:0000256" key="4">
    <source>
        <dbReference type="ARBA" id="ARBA00023136"/>
    </source>
</evidence>
<evidence type="ECO:0000256" key="5">
    <source>
        <dbReference type="SAM" id="Phobius"/>
    </source>
</evidence>
<gene>
    <name evidence="6" type="ORF">CRENPOLYSF1_1250004</name>
</gene>
<evidence type="ECO:0000256" key="3">
    <source>
        <dbReference type="ARBA" id="ARBA00022989"/>
    </source>
</evidence>
<dbReference type="PANTHER" id="PTHR35371">
    <property type="entry name" value="INNER MEMBRANE PROTEIN"/>
    <property type="match status" value="1"/>
</dbReference>
<feature type="transmembrane region" description="Helical" evidence="5">
    <location>
        <begin position="103"/>
        <end position="123"/>
    </location>
</feature>
<dbReference type="InterPro" id="IPR001129">
    <property type="entry name" value="Membr-assoc_MAPEG"/>
</dbReference>
<dbReference type="Proteomes" id="UP000195667">
    <property type="component" value="Unassembled WGS sequence"/>
</dbReference>
<proteinExistence type="predicted"/>
<keyword evidence="7" id="KW-1185">Reference proteome</keyword>
<dbReference type="PANTHER" id="PTHR35371:SF1">
    <property type="entry name" value="BLR7753 PROTEIN"/>
    <property type="match status" value="1"/>
</dbReference>
<dbReference type="InterPro" id="IPR023352">
    <property type="entry name" value="MAPEG-like_dom_sf"/>
</dbReference>
<dbReference type="EMBL" id="FUKI01000030">
    <property type="protein sequence ID" value="SJM89878.1"/>
    <property type="molecule type" value="Genomic_DNA"/>
</dbReference>
<comment type="subcellular location">
    <subcellularLocation>
        <location evidence="1">Membrane</location>
    </subcellularLocation>
</comment>
<dbReference type="GO" id="GO:0016020">
    <property type="term" value="C:membrane"/>
    <property type="evidence" value="ECO:0007669"/>
    <property type="project" value="UniProtKB-SubCell"/>
</dbReference>
<accession>A0A1R4H0X8</accession>
<name>A0A1R4H0X8_9GAMM</name>
<feature type="transmembrane region" description="Helical" evidence="5">
    <location>
        <begin position="68"/>
        <end position="96"/>
    </location>
</feature>